<dbReference type="InterPro" id="IPR008271">
    <property type="entry name" value="Ser/Thr_kinase_AS"/>
</dbReference>
<keyword evidence="14 23" id="KW-0547">Nucleotide-binding</keyword>
<protein>
    <recommendedName>
        <fullName evidence="5">non-specific serine/threonine protein kinase</fullName>
        <ecNumber evidence="5">2.7.11.1</ecNumber>
    </recommendedName>
</protein>
<keyword evidence="9" id="KW-0433">Leucine-rich repeat</keyword>
<dbReference type="InterPro" id="IPR017441">
    <property type="entry name" value="Protein_kinase_ATP_BS"/>
</dbReference>
<dbReference type="Pfam" id="PF13855">
    <property type="entry name" value="LRR_8"/>
    <property type="match status" value="1"/>
</dbReference>
<dbReference type="SUPFAM" id="SSF52058">
    <property type="entry name" value="L domain-like"/>
    <property type="match status" value="1"/>
</dbReference>
<dbReference type="Gene3D" id="1.10.510.10">
    <property type="entry name" value="Transferase(Phosphotransferase) domain 1"/>
    <property type="match status" value="1"/>
</dbReference>
<comment type="catalytic activity">
    <reaction evidence="22">
        <text>L-seryl-[protein] + ATP = O-phospho-L-seryl-[protein] + ADP + H(+)</text>
        <dbReference type="Rhea" id="RHEA:17989"/>
        <dbReference type="Rhea" id="RHEA-COMP:9863"/>
        <dbReference type="Rhea" id="RHEA-COMP:11604"/>
        <dbReference type="ChEBI" id="CHEBI:15378"/>
        <dbReference type="ChEBI" id="CHEBI:29999"/>
        <dbReference type="ChEBI" id="CHEBI:30616"/>
        <dbReference type="ChEBI" id="CHEBI:83421"/>
        <dbReference type="ChEBI" id="CHEBI:456216"/>
        <dbReference type="EC" id="2.7.11.1"/>
    </reaction>
</comment>
<dbReference type="SMART" id="SM00369">
    <property type="entry name" value="LRR_TYP"/>
    <property type="match status" value="11"/>
</dbReference>
<sequence length="1071" mass="117638">MANTFLNLVLLIILHSSMATFSLKSTTLLTDQSALLAFKDHISHDPENVLATNWSVSVPVCNWFGVSCGSKHRRVTALNLSGLGLVGTLPPHLGNLSFLSILSISDNSFHGTLPVQLSNLLRLKHLTFGNNSFSGAIPSWLGSLTRLRKLILYKNSFQGVIPPSLGNLSKLEMLGLEENQIIEYIDFSVNNLTGYIPTEMLDHLPNLKVLYLSGNKLSGRVPANLLKCKELQVLSIAYNQLEGNLLGEIGNLSMLQALLIDHNHFEGEIPKQIGNLTLLRYFGCSHNNHTGTIPHQIGNLKSLEVLLVGANNFVGHIPPAIFNSSTLSLIGLNLNQLTGRLPSTMGLWLPNLEGLYLSVNHLMDSFPMSISNASKLTLLDISNNYFSGSISDDLGNLRNLKKLNMEDNNLTSLGMSFLSSLTNCRGLEYLSFDSNPLISGELPGLLGNLSDSLRIFYAFGCSISGTIPSELGNLSSLISVHLAGNKLTGSIPTTIGRLKELQGLSLQDNNLEGSIPFELCRLNKLAFLSLTNNKLSGPIPACLGNLISLRNLILGSNMFSSSIPSTFTSLTDLLILNLSSNSLSGPLPIAFGKWKVLISMDLSNNQFSSDIPTVVADLKDLTYFSLSNNRITGPIPESFGEMLSLEFLDLSRNNLSGEIPKSLEKLRYLKHFNVSFNRLEGKIPEGGSFGSYSMESFKGNKALCGAPRLHVRSCKTKPLRNSKARTKLILYVALPIASALLVVAIIIIILRGRRRKDKLPTQEDLLPLGTWKRISYQELLRATDGFSQSKLLGSGSYGSVYHGTLSDGITFAVKVFKLELEGAFKSFDVECEVLRNIRHRNLIKVISSCSNDSDFKALVLEFIPNGSLDKWLYSNNHFLDILQRLNIMIDIASALEYLHHGNETPIVHCDLKPSNVLLDEDMVAHLSDFGIAKLLCNEDSMIQTMTMATVGYMAPEYGIDGIVSTKGDVYSFGILLMETVASKKPTDEMFAGERSLKSWVKESISTPLDQVVDMNLISANGRERSAANDCALSILQVGLDCSAELPDERNDMKEIVTKLKKIKMKFLKDRY</sequence>
<evidence type="ECO:0000313" key="27">
    <source>
        <dbReference type="EMBL" id="KAE8706108.1"/>
    </source>
</evidence>
<evidence type="ECO:0000256" key="12">
    <source>
        <dbReference type="ARBA" id="ARBA00022729"/>
    </source>
</evidence>
<dbReference type="AlphaFoldDB" id="A0A6A3AQ72"/>
<keyword evidence="20" id="KW-0325">Glycoprotein</keyword>
<evidence type="ECO:0000256" key="17">
    <source>
        <dbReference type="ARBA" id="ARBA00022989"/>
    </source>
</evidence>
<dbReference type="Pfam" id="PF00560">
    <property type="entry name" value="LRR_1"/>
    <property type="match status" value="6"/>
</dbReference>
<dbReference type="PROSITE" id="PS50011">
    <property type="entry name" value="PROTEIN_KINASE_DOM"/>
    <property type="match status" value="1"/>
</dbReference>
<evidence type="ECO:0000256" key="18">
    <source>
        <dbReference type="ARBA" id="ARBA00023136"/>
    </source>
</evidence>
<evidence type="ECO:0000256" key="13">
    <source>
        <dbReference type="ARBA" id="ARBA00022737"/>
    </source>
</evidence>
<dbReference type="CDD" id="cd14066">
    <property type="entry name" value="STKc_IRAK"/>
    <property type="match status" value="1"/>
</dbReference>
<evidence type="ECO:0000256" key="19">
    <source>
        <dbReference type="ARBA" id="ARBA00023170"/>
    </source>
</evidence>
<dbReference type="Gene3D" id="3.80.10.10">
    <property type="entry name" value="Ribonuclease Inhibitor"/>
    <property type="match status" value="4"/>
</dbReference>
<comment type="caution">
    <text evidence="27">The sequence shown here is derived from an EMBL/GenBank/DDBJ whole genome shotgun (WGS) entry which is preliminary data.</text>
</comment>
<evidence type="ECO:0000256" key="4">
    <source>
        <dbReference type="ARBA" id="ARBA00009592"/>
    </source>
</evidence>
<dbReference type="InterPro" id="IPR013210">
    <property type="entry name" value="LRR_N_plant-typ"/>
</dbReference>
<dbReference type="InterPro" id="IPR011009">
    <property type="entry name" value="Kinase-like_dom_sf"/>
</dbReference>
<dbReference type="Gene3D" id="3.30.200.20">
    <property type="entry name" value="Phosphorylase Kinase, domain 1"/>
    <property type="match status" value="1"/>
</dbReference>
<dbReference type="Pfam" id="PF23598">
    <property type="entry name" value="LRR_14"/>
    <property type="match status" value="1"/>
</dbReference>
<dbReference type="InterPro" id="IPR000719">
    <property type="entry name" value="Prot_kinase_dom"/>
</dbReference>
<feature type="chain" id="PRO_5025354339" description="non-specific serine/threonine protein kinase" evidence="25">
    <location>
        <begin position="20"/>
        <end position="1071"/>
    </location>
</feature>
<evidence type="ECO:0000313" key="28">
    <source>
        <dbReference type="Proteomes" id="UP000436088"/>
    </source>
</evidence>
<dbReference type="SMART" id="SM00220">
    <property type="entry name" value="S_TKc"/>
    <property type="match status" value="1"/>
</dbReference>
<keyword evidence="6" id="KW-1003">Cell membrane</keyword>
<keyword evidence="12 25" id="KW-0732">Signal</keyword>
<dbReference type="PROSITE" id="PS51450">
    <property type="entry name" value="LRR"/>
    <property type="match status" value="1"/>
</dbReference>
<dbReference type="PROSITE" id="PS00108">
    <property type="entry name" value="PROTEIN_KINASE_ST"/>
    <property type="match status" value="1"/>
</dbReference>
<comment type="similarity">
    <text evidence="4">Belongs to the RLP family.</text>
</comment>
<comment type="subcellular location">
    <subcellularLocation>
        <location evidence="1">Cell membrane</location>
        <topology evidence="1">Single-pass membrane protein</topology>
    </subcellularLocation>
    <subcellularLocation>
        <location evidence="2">Membrane</location>
        <topology evidence="2">Single-pass type I membrane protein</topology>
    </subcellularLocation>
</comment>
<evidence type="ECO:0000256" key="3">
    <source>
        <dbReference type="ARBA" id="ARBA00008684"/>
    </source>
</evidence>
<dbReference type="Pfam" id="PF07714">
    <property type="entry name" value="PK_Tyr_Ser-Thr"/>
    <property type="match status" value="1"/>
</dbReference>
<dbReference type="InterPro" id="IPR032675">
    <property type="entry name" value="LRR_dom_sf"/>
</dbReference>
<dbReference type="PANTHER" id="PTHR27008">
    <property type="entry name" value="OS04G0122200 PROTEIN"/>
    <property type="match status" value="1"/>
</dbReference>
<dbReference type="GO" id="GO:0004674">
    <property type="term" value="F:protein serine/threonine kinase activity"/>
    <property type="evidence" value="ECO:0007669"/>
    <property type="project" value="UniProtKB-KW"/>
</dbReference>
<name>A0A6A3AQ72_HIBSY</name>
<keyword evidence="16 23" id="KW-0067">ATP-binding</keyword>
<accession>A0A6A3AQ72</accession>
<evidence type="ECO:0000256" key="5">
    <source>
        <dbReference type="ARBA" id="ARBA00012513"/>
    </source>
</evidence>
<dbReference type="FunFam" id="3.80.10.10:FF:000095">
    <property type="entry name" value="LRR receptor-like serine/threonine-protein kinase GSO1"/>
    <property type="match status" value="2"/>
</dbReference>
<dbReference type="SUPFAM" id="SSF56112">
    <property type="entry name" value="Protein kinase-like (PK-like)"/>
    <property type="match status" value="1"/>
</dbReference>
<keyword evidence="13" id="KW-0677">Repeat</keyword>
<keyword evidence="15 27" id="KW-0418">Kinase</keyword>
<evidence type="ECO:0000256" key="2">
    <source>
        <dbReference type="ARBA" id="ARBA00004479"/>
    </source>
</evidence>
<keyword evidence="28" id="KW-1185">Reference proteome</keyword>
<evidence type="ECO:0000256" key="15">
    <source>
        <dbReference type="ARBA" id="ARBA00022777"/>
    </source>
</evidence>
<dbReference type="FunFam" id="3.80.10.10:FF:000275">
    <property type="entry name" value="Leucine-rich repeat receptor-like protein kinase"/>
    <property type="match status" value="1"/>
</dbReference>
<keyword evidence="17 24" id="KW-1133">Transmembrane helix</keyword>
<dbReference type="PROSITE" id="PS00107">
    <property type="entry name" value="PROTEIN_KINASE_ATP"/>
    <property type="match status" value="1"/>
</dbReference>
<evidence type="ECO:0000256" key="23">
    <source>
        <dbReference type="PROSITE-ProRule" id="PRU10141"/>
    </source>
</evidence>
<dbReference type="InterPro" id="IPR051809">
    <property type="entry name" value="Plant_receptor-like_S/T_kinase"/>
</dbReference>
<dbReference type="EMBL" id="VEPZ02000972">
    <property type="protein sequence ID" value="KAE8706108.1"/>
    <property type="molecule type" value="Genomic_DNA"/>
</dbReference>
<evidence type="ECO:0000256" key="8">
    <source>
        <dbReference type="ARBA" id="ARBA00022553"/>
    </source>
</evidence>
<keyword evidence="19" id="KW-0675">Receptor</keyword>
<evidence type="ECO:0000256" key="25">
    <source>
        <dbReference type="SAM" id="SignalP"/>
    </source>
</evidence>
<evidence type="ECO:0000256" key="9">
    <source>
        <dbReference type="ARBA" id="ARBA00022614"/>
    </source>
</evidence>
<dbReference type="InterPro" id="IPR003591">
    <property type="entry name" value="Leu-rich_rpt_typical-subtyp"/>
</dbReference>
<dbReference type="GO" id="GO:0005886">
    <property type="term" value="C:plasma membrane"/>
    <property type="evidence" value="ECO:0007669"/>
    <property type="project" value="UniProtKB-SubCell"/>
</dbReference>
<organism evidence="27 28">
    <name type="scientific">Hibiscus syriacus</name>
    <name type="common">Rose of Sharon</name>
    <dbReference type="NCBI Taxonomy" id="106335"/>
    <lineage>
        <taxon>Eukaryota</taxon>
        <taxon>Viridiplantae</taxon>
        <taxon>Streptophyta</taxon>
        <taxon>Embryophyta</taxon>
        <taxon>Tracheophyta</taxon>
        <taxon>Spermatophyta</taxon>
        <taxon>Magnoliopsida</taxon>
        <taxon>eudicotyledons</taxon>
        <taxon>Gunneridae</taxon>
        <taxon>Pentapetalae</taxon>
        <taxon>rosids</taxon>
        <taxon>malvids</taxon>
        <taxon>Malvales</taxon>
        <taxon>Malvaceae</taxon>
        <taxon>Malvoideae</taxon>
        <taxon>Hibiscus</taxon>
    </lineage>
</organism>
<dbReference type="InterPro" id="IPR055414">
    <property type="entry name" value="LRR_R13L4/SHOC2-like"/>
</dbReference>
<dbReference type="PANTHER" id="PTHR27008:SF585">
    <property type="entry name" value="PROTEIN KINASE DOMAIN-CONTAINING PROTEIN"/>
    <property type="match status" value="1"/>
</dbReference>
<evidence type="ECO:0000256" key="21">
    <source>
        <dbReference type="ARBA" id="ARBA00047899"/>
    </source>
</evidence>
<dbReference type="InterPro" id="IPR001611">
    <property type="entry name" value="Leu-rich_rpt"/>
</dbReference>
<reference evidence="27" key="1">
    <citation type="submission" date="2019-09" db="EMBL/GenBank/DDBJ databases">
        <title>Draft genome information of white flower Hibiscus syriacus.</title>
        <authorList>
            <person name="Kim Y.-M."/>
        </authorList>
    </citation>
    <scope>NUCLEOTIDE SEQUENCE [LARGE SCALE GENOMIC DNA]</scope>
    <source>
        <strain evidence="27">YM2019G1</strain>
    </source>
</reference>
<evidence type="ECO:0000256" key="6">
    <source>
        <dbReference type="ARBA" id="ARBA00022475"/>
    </source>
</evidence>
<dbReference type="Pfam" id="PF08263">
    <property type="entry name" value="LRRNT_2"/>
    <property type="match status" value="1"/>
</dbReference>
<evidence type="ECO:0000256" key="14">
    <source>
        <dbReference type="ARBA" id="ARBA00022741"/>
    </source>
</evidence>
<evidence type="ECO:0000259" key="26">
    <source>
        <dbReference type="PROSITE" id="PS50011"/>
    </source>
</evidence>
<evidence type="ECO:0000256" key="1">
    <source>
        <dbReference type="ARBA" id="ARBA00004162"/>
    </source>
</evidence>
<dbReference type="EC" id="2.7.11.1" evidence="5"/>
<dbReference type="GO" id="GO:0005524">
    <property type="term" value="F:ATP binding"/>
    <property type="evidence" value="ECO:0007669"/>
    <property type="project" value="UniProtKB-UniRule"/>
</dbReference>
<keyword evidence="18 24" id="KW-0472">Membrane</keyword>
<keyword evidence="10" id="KW-0808">Transferase</keyword>
<comment type="similarity">
    <text evidence="3">Belongs to the protein kinase superfamily. Ser/Thr protein kinase family.</text>
</comment>
<feature type="binding site" evidence="23">
    <location>
        <position position="814"/>
    </location>
    <ligand>
        <name>ATP</name>
        <dbReference type="ChEBI" id="CHEBI:30616"/>
    </ligand>
</feature>
<feature type="transmembrane region" description="Helical" evidence="24">
    <location>
        <begin position="728"/>
        <end position="750"/>
    </location>
</feature>
<evidence type="ECO:0000256" key="11">
    <source>
        <dbReference type="ARBA" id="ARBA00022692"/>
    </source>
</evidence>
<evidence type="ECO:0000256" key="10">
    <source>
        <dbReference type="ARBA" id="ARBA00022679"/>
    </source>
</evidence>
<dbReference type="FunFam" id="1.10.510.10:FF:000358">
    <property type="entry name" value="Putative leucine-rich repeat receptor-like serine/threonine-protein kinase"/>
    <property type="match status" value="1"/>
</dbReference>
<evidence type="ECO:0000256" key="16">
    <source>
        <dbReference type="ARBA" id="ARBA00022840"/>
    </source>
</evidence>
<keyword evidence="7" id="KW-0723">Serine/threonine-protein kinase</keyword>
<comment type="catalytic activity">
    <reaction evidence="21">
        <text>L-threonyl-[protein] + ATP = O-phospho-L-threonyl-[protein] + ADP + H(+)</text>
        <dbReference type="Rhea" id="RHEA:46608"/>
        <dbReference type="Rhea" id="RHEA-COMP:11060"/>
        <dbReference type="Rhea" id="RHEA-COMP:11605"/>
        <dbReference type="ChEBI" id="CHEBI:15378"/>
        <dbReference type="ChEBI" id="CHEBI:30013"/>
        <dbReference type="ChEBI" id="CHEBI:30616"/>
        <dbReference type="ChEBI" id="CHEBI:61977"/>
        <dbReference type="ChEBI" id="CHEBI:456216"/>
        <dbReference type="EC" id="2.7.11.1"/>
    </reaction>
</comment>
<evidence type="ECO:0000256" key="22">
    <source>
        <dbReference type="ARBA" id="ARBA00048679"/>
    </source>
</evidence>
<keyword evidence="11 24" id="KW-0812">Transmembrane</keyword>
<gene>
    <name evidence="27" type="ORF">F3Y22_tig00110403pilonHSYRG00024</name>
</gene>
<evidence type="ECO:0000256" key="7">
    <source>
        <dbReference type="ARBA" id="ARBA00022527"/>
    </source>
</evidence>
<dbReference type="FunFam" id="3.30.200.20:FF:000661">
    <property type="entry name" value="Serine-threonine protein kinase plant-type"/>
    <property type="match status" value="1"/>
</dbReference>
<keyword evidence="8" id="KW-0597">Phosphoprotein</keyword>
<evidence type="ECO:0000256" key="20">
    <source>
        <dbReference type="ARBA" id="ARBA00023180"/>
    </source>
</evidence>
<feature type="domain" description="Protein kinase" evidence="26">
    <location>
        <begin position="786"/>
        <end position="1067"/>
    </location>
</feature>
<dbReference type="SUPFAM" id="SSF52047">
    <property type="entry name" value="RNI-like"/>
    <property type="match status" value="1"/>
</dbReference>
<proteinExistence type="inferred from homology"/>
<dbReference type="InterPro" id="IPR001245">
    <property type="entry name" value="Ser-Thr/Tyr_kinase_cat_dom"/>
</dbReference>
<feature type="signal peptide" evidence="25">
    <location>
        <begin position="1"/>
        <end position="19"/>
    </location>
</feature>
<dbReference type="Proteomes" id="UP000436088">
    <property type="component" value="Unassembled WGS sequence"/>
</dbReference>
<evidence type="ECO:0000256" key="24">
    <source>
        <dbReference type="SAM" id="Phobius"/>
    </source>
</evidence>